<comment type="caution">
    <text evidence="2">The sequence shown here is derived from an EMBL/GenBank/DDBJ whole genome shotgun (WGS) entry which is preliminary data.</text>
</comment>
<dbReference type="Gene3D" id="2.40.160.60">
    <property type="entry name" value="Outer membrane protein transport protein (OMPP1/FadL/TodX)"/>
    <property type="match status" value="1"/>
</dbReference>
<proteinExistence type="predicted"/>
<dbReference type="SUPFAM" id="SSF56935">
    <property type="entry name" value="Porins"/>
    <property type="match status" value="1"/>
</dbReference>
<dbReference type="RefSeq" id="WP_132532468.1">
    <property type="nucleotide sequence ID" value="NZ_BMJO01000002.1"/>
</dbReference>
<feature type="signal peptide" evidence="1">
    <location>
        <begin position="1"/>
        <end position="19"/>
    </location>
</feature>
<evidence type="ECO:0008006" key="4">
    <source>
        <dbReference type="Google" id="ProtNLM"/>
    </source>
</evidence>
<dbReference type="EMBL" id="SLWO01000004">
    <property type="protein sequence ID" value="TCO25046.1"/>
    <property type="molecule type" value="Genomic_DNA"/>
</dbReference>
<dbReference type="AlphaFoldDB" id="A0A4R2HBP4"/>
<organism evidence="2 3">
    <name type="scientific">Pedobacter psychrotolerans</name>
    <dbReference type="NCBI Taxonomy" id="1843235"/>
    <lineage>
        <taxon>Bacteria</taxon>
        <taxon>Pseudomonadati</taxon>
        <taxon>Bacteroidota</taxon>
        <taxon>Sphingobacteriia</taxon>
        <taxon>Sphingobacteriales</taxon>
        <taxon>Sphingobacteriaceae</taxon>
        <taxon>Pedobacter</taxon>
    </lineage>
</organism>
<protein>
    <recommendedName>
        <fullName evidence="4">Outer membrane protein with beta-barrel domain</fullName>
    </recommendedName>
</protein>
<name>A0A4R2HBP4_9SPHI</name>
<dbReference type="Proteomes" id="UP000295684">
    <property type="component" value="Unassembled WGS sequence"/>
</dbReference>
<reference evidence="2 3" key="1">
    <citation type="submission" date="2019-03" db="EMBL/GenBank/DDBJ databases">
        <title>Genomic Encyclopedia of Type Strains, Phase IV (KMG-IV): sequencing the most valuable type-strain genomes for metagenomic binning, comparative biology and taxonomic classification.</title>
        <authorList>
            <person name="Goeker M."/>
        </authorList>
    </citation>
    <scope>NUCLEOTIDE SEQUENCE [LARGE SCALE GENOMIC DNA]</scope>
    <source>
        <strain evidence="2 3">DSM 103236</strain>
    </source>
</reference>
<sequence>MKILCFLVIVFLSTPYLHAQNNLGPRLSAMADNGAAVNDIWAIQANPAGITFLDHPAISLNYVKHLLSDEISSQGIVGVIPFKNNYVGASFQRYGFSVYNESKIGFAYAKSFGEKLSLGLNGNYHQLKIDNYGASTGFSIDFGVLYHFDDHFSIGAFTNNPSKQKFNSQLISAKIPTSFNLGASYLATNKVLIATTVTKIINQSIDVKLGIEYKIVDLLSLRGGISAKPFKQSVGFGLNYKQFLVDMATNYDANLGYAPQIAIGYAF</sequence>
<gene>
    <name evidence="2" type="ORF">EV200_10481</name>
</gene>
<evidence type="ECO:0000256" key="1">
    <source>
        <dbReference type="SAM" id="SignalP"/>
    </source>
</evidence>
<evidence type="ECO:0000313" key="2">
    <source>
        <dbReference type="EMBL" id="TCO25046.1"/>
    </source>
</evidence>
<dbReference type="OrthoDB" id="748007at2"/>
<evidence type="ECO:0000313" key="3">
    <source>
        <dbReference type="Proteomes" id="UP000295684"/>
    </source>
</evidence>
<feature type="chain" id="PRO_5020253260" description="Outer membrane protein with beta-barrel domain" evidence="1">
    <location>
        <begin position="20"/>
        <end position="267"/>
    </location>
</feature>
<keyword evidence="1" id="KW-0732">Signal</keyword>
<accession>A0A4R2HBP4</accession>